<name>A0A2T5J2N3_9GAMM</name>
<organism evidence="1 2">
    <name type="scientific">Agitococcus lubricus</name>
    <dbReference type="NCBI Taxonomy" id="1077255"/>
    <lineage>
        <taxon>Bacteria</taxon>
        <taxon>Pseudomonadati</taxon>
        <taxon>Pseudomonadota</taxon>
        <taxon>Gammaproteobacteria</taxon>
        <taxon>Moraxellales</taxon>
        <taxon>Moraxellaceae</taxon>
        <taxon>Agitococcus</taxon>
    </lineage>
</organism>
<dbReference type="EMBL" id="QAON01000002">
    <property type="protein sequence ID" value="PTQ90774.1"/>
    <property type="molecule type" value="Genomic_DNA"/>
</dbReference>
<comment type="caution">
    <text evidence="1">The sequence shown here is derived from an EMBL/GenBank/DDBJ whole genome shotgun (WGS) entry which is preliminary data.</text>
</comment>
<proteinExistence type="predicted"/>
<dbReference type="InterPro" id="IPR023375">
    <property type="entry name" value="ADC_dom_sf"/>
</dbReference>
<dbReference type="Pfam" id="PF06314">
    <property type="entry name" value="ADC"/>
    <property type="match status" value="1"/>
</dbReference>
<evidence type="ECO:0000313" key="2">
    <source>
        <dbReference type="Proteomes" id="UP000244223"/>
    </source>
</evidence>
<dbReference type="Gene3D" id="2.40.400.10">
    <property type="entry name" value="Acetoacetate decarboxylase-like"/>
    <property type="match status" value="1"/>
</dbReference>
<protein>
    <submittedName>
        <fullName evidence="1">Acetoacetate decarboxylase</fullName>
    </submittedName>
</protein>
<dbReference type="SUPFAM" id="SSF160104">
    <property type="entry name" value="Acetoacetate decarboxylase-like"/>
    <property type="match status" value="1"/>
</dbReference>
<dbReference type="OrthoDB" id="323772at2"/>
<dbReference type="AlphaFoldDB" id="A0A2T5J2N3"/>
<evidence type="ECO:0000313" key="1">
    <source>
        <dbReference type="EMBL" id="PTQ90774.1"/>
    </source>
</evidence>
<dbReference type="GO" id="GO:0016829">
    <property type="term" value="F:lyase activity"/>
    <property type="evidence" value="ECO:0007669"/>
    <property type="project" value="InterPro"/>
</dbReference>
<reference evidence="1 2" key="1">
    <citation type="submission" date="2018-04" db="EMBL/GenBank/DDBJ databases">
        <title>Genomic Encyclopedia of Archaeal and Bacterial Type Strains, Phase II (KMG-II): from individual species to whole genera.</title>
        <authorList>
            <person name="Goeker M."/>
        </authorList>
    </citation>
    <scope>NUCLEOTIDE SEQUENCE [LARGE SCALE GENOMIC DNA]</scope>
    <source>
        <strain evidence="1 2">DSM 5822</strain>
    </source>
</reference>
<dbReference type="PANTHER" id="PTHR40518:SF1">
    <property type="entry name" value="ACETOACETATE DECARBOXYLASE"/>
    <property type="match status" value="1"/>
</dbReference>
<dbReference type="InterPro" id="IPR010451">
    <property type="entry name" value="Acetoacetate_decarboxylase"/>
</dbReference>
<dbReference type="PANTHER" id="PTHR40518">
    <property type="entry name" value="ACETOACETATE DECARBOXYLASE"/>
    <property type="match status" value="1"/>
</dbReference>
<sequence>MTYTDDMIAPAPWQLTGQGYLVAVYLPASFDESQHFVPPALAASRRGRFAYVIFADYQQSDVGAYHELLYIGGSLQFPQRRHLSISKIYVSSQASVSNGQRNWGIPKELAQFQVTYGTAKNNPDNIVLKTPMGEAIARLQFCHYGWPLPVNTRFVPVKLRTLGQLWQQQYFFFSPEAQGHIQPARVQAWQFDARYFPDLAKAKVVACFKVNDFNMIFPVPKTQAVEQ</sequence>
<dbReference type="RefSeq" id="WP_107864616.1">
    <property type="nucleotide sequence ID" value="NZ_QAON01000002.1"/>
</dbReference>
<gene>
    <name evidence="1" type="ORF">C8N29_102174</name>
</gene>
<accession>A0A2T5J2N3</accession>
<keyword evidence="2" id="KW-1185">Reference proteome</keyword>
<dbReference type="Proteomes" id="UP000244223">
    <property type="component" value="Unassembled WGS sequence"/>
</dbReference>